<reference evidence="2" key="1">
    <citation type="submission" date="2022-06" db="EMBL/GenBank/DDBJ databases">
        <title>PHB producers.</title>
        <authorList>
            <person name="Besaury L."/>
        </authorList>
    </citation>
    <scope>NUCLEOTIDE SEQUENCE</scope>
    <source>
        <strain evidence="2 3">SEWS6</strain>
    </source>
</reference>
<gene>
    <name evidence="2" type="ORF">NIE36_37360</name>
    <name evidence="1" type="ORF">OSB80_37445</name>
</gene>
<dbReference type="EMBL" id="JAPKHW010000048">
    <property type="protein sequence ID" value="MCX4150980.1"/>
    <property type="molecule type" value="Genomic_DNA"/>
</dbReference>
<dbReference type="AlphaFoldDB" id="A0AAP5BLP3"/>
<dbReference type="Proteomes" id="UP001242288">
    <property type="component" value="Unassembled WGS sequence"/>
</dbReference>
<evidence type="ECO:0000313" key="3">
    <source>
        <dbReference type="Proteomes" id="UP001209412"/>
    </source>
</evidence>
<keyword evidence="3" id="KW-1185">Reference proteome</keyword>
<accession>A0AAP5BLP3</accession>
<protein>
    <submittedName>
        <fullName evidence="2">Uncharacterized protein</fullName>
    </submittedName>
</protein>
<evidence type="ECO:0000313" key="1">
    <source>
        <dbReference type="EMBL" id="MCX4150980.1"/>
    </source>
</evidence>
<evidence type="ECO:0000313" key="2">
    <source>
        <dbReference type="EMBL" id="MDQ6412795.1"/>
    </source>
</evidence>
<comment type="caution">
    <text evidence="2">The sequence shown here is derived from an EMBL/GenBank/DDBJ whole genome shotgun (WGS) entry which is preliminary data.</text>
</comment>
<name>A0AAP5BLP3_9BURK</name>
<dbReference type="RefSeq" id="WP_266243628.1">
    <property type="nucleotide sequence ID" value="NZ_JAMXWF010000048.1"/>
</dbReference>
<proteinExistence type="predicted"/>
<dbReference type="EMBL" id="JAMXWF010000048">
    <property type="protein sequence ID" value="MDQ6412795.1"/>
    <property type="molecule type" value="Genomic_DNA"/>
</dbReference>
<evidence type="ECO:0000313" key="4">
    <source>
        <dbReference type="Proteomes" id="UP001242288"/>
    </source>
</evidence>
<dbReference type="Proteomes" id="UP001209412">
    <property type="component" value="Unassembled WGS sequence"/>
</dbReference>
<sequence length="116" mass="12707">MAEIIEIGSSPCNEECAQVGQSDYPERSKAECRAFINQIKRVIGEPPEGVTLYTKSNSHDFGTYREVAVKVTAVGEDARDIALVYAYRCEGESPENWDDEARAELADAGFPSSVEA</sequence>
<organism evidence="2 4">
    <name type="scientific">Paraburkholderia madseniana</name>
    <dbReference type="NCBI Taxonomy" id="2599607"/>
    <lineage>
        <taxon>Bacteria</taxon>
        <taxon>Pseudomonadati</taxon>
        <taxon>Pseudomonadota</taxon>
        <taxon>Betaproteobacteria</taxon>
        <taxon>Burkholderiales</taxon>
        <taxon>Burkholderiaceae</taxon>
        <taxon>Paraburkholderia</taxon>
    </lineage>
</organism>